<dbReference type="Proteomes" id="UP000309667">
    <property type="component" value="Unassembled WGS sequence"/>
</dbReference>
<proteinExistence type="predicted"/>
<protein>
    <submittedName>
        <fullName evidence="1">DUF4917 family protein</fullName>
    </submittedName>
</protein>
<dbReference type="InterPro" id="IPR032581">
    <property type="entry name" value="DUF4917"/>
</dbReference>
<keyword evidence="2" id="KW-1185">Reference proteome</keyword>
<dbReference type="RefSeq" id="WP_136557885.1">
    <property type="nucleotide sequence ID" value="NZ_STGT01000002.1"/>
</dbReference>
<evidence type="ECO:0000313" key="2">
    <source>
        <dbReference type="Proteomes" id="UP000309667"/>
    </source>
</evidence>
<sequence length="330" mass="37102">MTDFANFADALAAAPGQKNLLVGNGLSIAFAETFRYAQLFDAADFSRRDPHVADVFNRLKTHDFETVAAALQVAAEISQSYGATDAAEHMKKSVVGLKDALIEAVNLTHPADRNCLSAEQCSNFCDFVAPFLESSGKLFSLNYDALIYWALLRRVDPRFRFADGFSASTLNQRKFEGDRCPLDVNVLFPHGALFIFERNGDAYKPKATRPLLEIITDQMEEGDFPLFVSEGSCEQKLEAIRKSFYLNYCLEMVDRQKENFFVYGHSLELKSDGHILVKIASNKNVKRLFASFYDHKDDALGKLHLLRDAAEREANELELHVYPAKSVACW</sequence>
<dbReference type="EMBL" id="STGT01000002">
    <property type="protein sequence ID" value="THV15613.1"/>
    <property type="molecule type" value="Genomic_DNA"/>
</dbReference>
<name>A0ABY2QXE8_9HYPH</name>
<accession>A0ABY2QXE8</accession>
<reference evidence="1 2" key="1">
    <citation type="submission" date="2019-04" db="EMBL/GenBank/DDBJ databases">
        <title>Genome sequence of strain 7209-2.</title>
        <authorList>
            <person name="Gao J."/>
            <person name="Sun J."/>
        </authorList>
    </citation>
    <scope>NUCLEOTIDE SEQUENCE [LARGE SCALE GENOMIC DNA]</scope>
    <source>
        <strain evidence="1 2">7209-2</strain>
    </source>
</reference>
<dbReference type="Pfam" id="PF16263">
    <property type="entry name" value="DUF4917"/>
    <property type="match status" value="1"/>
</dbReference>
<evidence type="ECO:0000313" key="1">
    <source>
        <dbReference type="EMBL" id="THV15613.1"/>
    </source>
</evidence>
<comment type="caution">
    <text evidence="1">The sequence shown here is derived from an EMBL/GenBank/DDBJ whole genome shotgun (WGS) entry which is preliminary data.</text>
</comment>
<gene>
    <name evidence="1" type="ORF">E9677_09725</name>
</gene>
<organism evidence="1 2">
    <name type="scientific">Rhizobium rhizophilum</name>
    <dbReference type="NCBI Taxonomy" id="1850373"/>
    <lineage>
        <taxon>Bacteria</taxon>
        <taxon>Pseudomonadati</taxon>
        <taxon>Pseudomonadota</taxon>
        <taxon>Alphaproteobacteria</taxon>
        <taxon>Hyphomicrobiales</taxon>
        <taxon>Rhizobiaceae</taxon>
        <taxon>Rhizobium/Agrobacterium group</taxon>
        <taxon>Rhizobium</taxon>
    </lineage>
</organism>